<evidence type="ECO:0000313" key="2">
    <source>
        <dbReference type="EMBL" id="EJX00177.1"/>
    </source>
</evidence>
<name>J9FYX6_9ZZZZ</name>
<organism evidence="2">
    <name type="scientific">gut metagenome</name>
    <dbReference type="NCBI Taxonomy" id="749906"/>
    <lineage>
        <taxon>unclassified sequences</taxon>
        <taxon>metagenomes</taxon>
        <taxon>organismal metagenomes</taxon>
    </lineage>
</organism>
<dbReference type="EMBL" id="AMCI01003494">
    <property type="protein sequence ID" value="EJX00177.1"/>
    <property type="molecule type" value="Genomic_DNA"/>
</dbReference>
<keyword evidence="1" id="KW-0812">Transmembrane</keyword>
<dbReference type="AlphaFoldDB" id="J9FYX6"/>
<feature type="transmembrane region" description="Helical" evidence="1">
    <location>
        <begin position="6"/>
        <end position="22"/>
    </location>
</feature>
<keyword evidence="1" id="KW-0472">Membrane</keyword>
<accession>J9FYX6</accession>
<comment type="caution">
    <text evidence="2">The sequence shown here is derived from an EMBL/GenBank/DDBJ whole genome shotgun (WGS) entry which is preliminary data.</text>
</comment>
<evidence type="ECO:0000256" key="1">
    <source>
        <dbReference type="SAM" id="Phobius"/>
    </source>
</evidence>
<proteinExistence type="predicted"/>
<sequence length="34" mass="3765">MMTKTVFVAISLCVNIILYRFVTQIAIDAMAAIC</sequence>
<protein>
    <submittedName>
        <fullName evidence="2">Uncharacterized protein</fullName>
    </submittedName>
</protein>
<gene>
    <name evidence="2" type="ORF">EVA_11718</name>
</gene>
<keyword evidence="1" id="KW-1133">Transmembrane helix</keyword>
<reference evidence="2" key="1">
    <citation type="journal article" date="2012" name="PLoS ONE">
        <title>Gene sets for utilization of primary and secondary nutrition supplies in the distal gut of endangered iberian lynx.</title>
        <authorList>
            <person name="Alcaide M."/>
            <person name="Messina E."/>
            <person name="Richter M."/>
            <person name="Bargiela R."/>
            <person name="Peplies J."/>
            <person name="Huws S.A."/>
            <person name="Newbold C.J."/>
            <person name="Golyshin P.N."/>
            <person name="Simon M.A."/>
            <person name="Lopez G."/>
            <person name="Yakimov M.M."/>
            <person name="Ferrer M."/>
        </authorList>
    </citation>
    <scope>NUCLEOTIDE SEQUENCE</scope>
</reference>